<dbReference type="Gramene" id="evm.model.04.246">
    <property type="protein sequence ID" value="cds.evm.model.04.246"/>
    <property type="gene ID" value="evm.TU.04.246"/>
</dbReference>
<dbReference type="Pfam" id="PF00078">
    <property type="entry name" value="RVT_1"/>
    <property type="match status" value="1"/>
</dbReference>
<dbReference type="EnsemblPlants" id="evm.model.04.246">
    <property type="protein sequence ID" value="cds.evm.model.04.246"/>
    <property type="gene ID" value="evm.TU.04.246"/>
</dbReference>
<dbReference type="PANTHER" id="PTHR33116">
    <property type="entry name" value="REVERSE TRANSCRIPTASE ZINC-BINDING DOMAIN-CONTAINING PROTEIN-RELATED-RELATED"/>
    <property type="match status" value="1"/>
</dbReference>
<reference evidence="2" key="1">
    <citation type="submission" date="2018-11" db="EMBL/GenBank/DDBJ databases">
        <authorList>
            <person name="Grassa J C."/>
        </authorList>
    </citation>
    <scope>NUCLEOTIDE SEQUENCE [LARGE SCALE GENOMIC DNA]</scope>
</reference>
<dbReference type="GO" id="GO:0003676">
    <property type="term" value="F:nucleic acid binding"/>
    <property type="evidence" value="ECO:0007669"/>
    <property type="project" value="InterPro"/>
</dbReference>
<dbReference type="InterPro" id="IPR012337">
    <property type="entry name" value="RNaseH-like_sf"/>
</dbReference>
<dbReference type="Gene3D" id="3.30.420.10">
    <property type="entry name" value="Ribonuclease H-like superfamily/Ribonuclease H"/>
    <property type="match status" value="1"/>
</dbReference>
<proteinExistence type="predicted"/>
<keyword evidence="3" id="KW-1185">Reference proteome</keyword>
<dbReference type="Gene3D" id="3.60.10.10">
    <property type="entry name" value="Endonuclease/exonuclease/phosphatase"/>
    <property type="match status" value="1"/>
</dbReference>
<dbReference type="SUPFAM" id="SSF56672">
    <property type="entry name" value="DNA/RNA polymerases"/>
    <property type="match status" value="1"/>
</dbReference>
<accession>A0A803PGT3</accession>
<evidence type="ECO:0000313" key="3">
    <source>
        <dbReference type="Proteomes" id="UP000596661"/>
    </source>
</evidence>
<name>A0A803PGT3_CANSA</name>
<organism evidence="2 3">
    <name type="scientific">Cannabis sativa</name>
    <name type="common">Hemp</name>
    <name type="synonym">Marijuana</name>
    <dbReference type="NCBI Taxonomy" id="3483"/>
    <lineage>
        <taxon>Eukaryota</taxon>
        <taxon>Viridiplantae</taxon>
        <taxon>Streptophyta</taxon>
        <taxon>Embryophyta</taxon>
        <taxon>Tracheophyta</taxon>
        <taxon>Spermatophyta</taxon>
        <taxon>Magnoliopsida</taxon>
        <taxon>eudicotyledons</taxon>
        <taxon>Gunneridae</taxon>
        <taxon>Pentapetalae</taxon>
        <taxon>rosids</taxon>
        <taxon>fabids</taxon>
        <taxon>Rosales</taxon>
        <taxon>Cannabaceae</taxon>
        <taxon>Cannabis</taxon>
    </lineage>
</organism>
<dbReference type="InterPro" id="IPR026960">
    <property type="entry name" value="RVT-Znf"/>
</dbReference>
<dbReference type="InterPro" id="IPR000477">
    <property type="entry name" value="RT_dom"/>
</dbReference>
<dbReference type="InterPro" id="IPR005135">
    <property type="entry name" value="Endo/exonuclease/phosphatase"/>
</dbReference>
<evidence type="ECO:0000259" key="1">
    <source>
        <dbReference type="PROSITE" id="PS50878"/>
    </source>
</evidence>
<dbReference type="InterPro" id="IPR002156">
    <property type="entry name" value="RNaseH_domain"/>
</dbReference>
<dbReference type="Pfam" id="PF13966">
    <property type="entry name" value="zf-RVT"/>
    <property type="match status" value="1"/>
</dbReference>
<dbReference type="InterPro" id="IPR036691">
    <property type="entry name" value="Endo/exonu/phosph_ase_sf"/>
</dbReference>
<dbReference type="SUPFAM" id="SSF56219">
    <property type="entry name" value="DNase I-like"/>
    <property type="match status" value="1"/>
</dbReference>
<dbReference type="Proteomes" id="UP000596661">
    <property type="component" value="Chromosome 4"/>
</dbReference>
<sequence length="1527" mass="174209">MNRNLIRTILGRIWGLDEVDWGVKIKKATTDATFMIFSFKNEADLARIEKRSPWLLNNGVLILQKFSKLPTKWEEELKRFPLTGRVLNLPTKSITRNNMLRSCEKHPVTISDGNGCSSLAYGAWMKVEDKPMGLKERKAITEEGGMKFFETGSFKDKRVEKDFGKESGSGLKRRADFWEVLNKEEGMGSEPGKRLHREGNGEIVDSGMHLTKEGGEWIDISITMGKELGVSGELGGTGSPSAMSILIWNVQGLGNPWTLKALCSHKWSLGFDGCFVVAAKGKSGGLALLWKEPFEVNVKSFTVSHIDAMVENGLGFSWRFTGFYGSPDPGGRKDSWLLLERLRDMLQGAWVCGGDFNEIIKAKEKKGGCVKNEALLRDFRRAISYCNFKEITMNGGEFTWCNGRQDNLVFEKLDRVLANPTWFKYFCESSVTLLPWWSSDHRPMLLKFSLAMDRANRVPTWRSRFHYEQAWGEEEECGRIVKSVWFDNTNWGSPHGLRGRINLCGKTLKDWNKDKKADLRARTKRLKEELNNLSKSSREADWKTRRRIEGELNVAETKDEIMWKQRSRALWLAHGDRNTKYFHHKASQRKKKNMIKGLFDDHRRWCKEDSEIEAILVQYYSDLFITSDPIPQMRDFLSRCVPNRMSMQDNENLMANFTIEEVKKAIDQIHPLKAPGKDGLPGLFYHNHWKEVGQEVMTMCLDVLNNNKDCSILNDTLLCLIPKVKEPTMGRFGNGKKMALKLDMSKAYDRVEWDFLAEMMKCLGYDDRWIAKVMGCVTTVTFSILLNGEARGHIVPKRGLRQGDPLSPFLFLICSEGLSCLLNEASRANKIHGLRFGTMEKRLTHLLYADDSLIFLDATAEEGAALKEVLRHYSAMSGQCINFNKSSLCVGRKISHAQGQRLANSMGVTLIENHSKYLGLPAFVGRNKKEVFGMIRKKVWEKLQGWKMGLFSQAGREVLIKSIIQAIPVYIMSCFRMTKGLIREIHSLIARFWWGSTTTKHQIHWGSWEKLSIDKGAGGMGFRNLEEFNQALLAKQGWKIVSNPESLLAQVLKALYYPNSDFLSSGTGNGCSTVWRGILWGRELIQKGSRWRVEEGSRVRVNEDRWIPRGAQFTLRTPALVPPNTYVNTLLDDSGNWRIESLEKIMHKDDIPWIVGIQTRRDRGEDALMWHYTMNGDYTVASGYNLIQREKQKAETSNKSIARGWWKSVWQSSITPKMKNFVWRVCHNRLPSKSELVKRGIQLDSTCSGCWNREETIGHALWKCPRLKVVWQTAGFWHLFPRDIEFMTDLLDFFIYMKTKCSTEEFEIFLGLSWLVWNQRNQRIFQNKKTDLESWIPWAIDYTNSLLQRDINTKNQQTNHGKRSWTAPTAGTFMVNCDALVVSNLKGYGLAAVIRDAEGRLVAAEVKFKSGFVSVITAELLAVQLGLLLVQKMQARPFLVCSDNVTAINHLHSKTIPTADWGTPIKEILFSNVLDGCKGFIFASRDCNKVAHSLAKWAVDNRCNSFWSKGIPSCAAALLNAEKPGLV</sequence>
<protein>
    <recommendedName>
        <fullName evidence="1">Reverse transcriptase domain-containing protein</fullName>
    </recommendedName>
</protein>
<dbReference type="SUPFAM" id="SSF53098">
    <property type="entry name" value="Ribonuclease H-like"/>
    <property type="match status" value="1"/>
</dbReference>
<dbReference type="InterPro" id="IPR036397">
    <property type="entry name" value="RNaseH_sf"/>
</dbReference>
<evidence type="ECO:0000313" key="2">
    <source>
        <dbReference type="EnsemblPlants" id="cds.evm.model.04.246"/>
    </source>
</evidence>
<dbReference type="GO" id="GO:0004523">
    <property type="term" value="F:RNA-DNA hybrid ribonuclease activity"/>
    <property type="evidence" value="ECO:0007669"/>
    <property type="project" value="InterPro"/>
</dbReference>
<dbReference type="Pfam" id="PF13456">
    <property type="entry name" value="RVT_3"/>
    <property type="match status" value="1"/>
</dbReference>
<reference evidence="2" key="2">
    <citation type="submission" date="2021-03" db="UniProtKB">
        <authorList>
            <consortium name="EnsemblPlants"/>
        </authorList>
    </citation>
    <scope>IDENTIFICATION</scope>
</reference>
<dbReference type="InterPro" id="IPR043502">
    <property type="entry name" value="DNA/RNA_pol_sf"/>
</dbReference>
<feature type="domain" description="Reverse transcriptase" evidence="1">
    <location>
        <begin position="653"/>
        <end position="910"/>
    </location>
</feature>
<dbReference type="EMBL" id="UZAU01000358">
    <property type="status" value="NOT_ANNOTATED_CDS"/>
    <property type="molecule type" value="Genomic_DNA"/>
</dbReference>
<dbReference type="Pfam" id="PF03372">
    <property type="entry name" value="Exo_endo_phos"/>
    <property type="match status" value="1"/>
</dbReference>
<dbReference type="PROSITE" id="PS50878">
    <property type="entry name" value="RT_POL"/>
    <property type="match status" value="1"/>
</dbReference>
<dbReference type="PANTHER" id="PTHR33116:SF86">
    <property type="entry name" value="REVERSE TRANSCRIPTASE DOMAIN-CONTAINING PROTEIN"/>
    <property type="match status" value="1"/>
</dbReference>
<dbReference type="CDD" id="cd01650">
    <property type="entry name" value="RT_nLTR_like"/>
    <property type="match status" value="1"/>
</dbReference>